<dbReference type="OrthoDB" id="9805706at2"/>
<dbReference type="SUPFAM" id="SSF56553">
    <property type="entry name" value="Insert subdomain of RNA polymerase alpha subunit"/>
    <property type="match status" value="1"/>
</dbReference>
<evidence type="ECO:0000256" key="3">
    <source>
        <dbReference type="ARBA" id="ARBA00015972"/>
    </source>
</evidence>
<accession>A0A168R6H1</accession>
<dbReference type="InterPro" id="IPR011262">
    <property type="entry name" value="DNA-dir_RNA_pol_insert"/>
</dbReference>
<dbReference type="InterPro" id="IPR011773">
    <property type="entry name" value="DNA-dir_RpoA"/>
</dbReference>
<evidence type="ECO:0000256" key="11">
    <source>
        <dbReference type="HAMAP-Rule" id="MF_00059"/>
    </source>
</evidence>
<dbReference type="GO" id="GO:0003677">
    <property type="term" value="F:DNA binding"/>
    <property type="evidence" value="ECO:0007669"/>
    <property type="project" value="UniProtKB-UniRule"/>
</dbReference>
<keyword evidence="6 11" id="KW-0548">Nucleotidyltransferase</keyword>
<gene>
    <name evidence="11 13" type="primary">rpoA</name>
    <name evidence="13" type="ORF">MGALLINA_06100</name>
</gene>
<comment type="function">
    <text evidence="11">DNA-dependent RNA polymerase catalyzes the transcription of DNA into RNA using the four ribonucleoside triphosphates as substrates.</text>
</comment>
<comment type="caution">
    <text evidence="13">The sequence shown here is derived from an EMBL/GenBank/DDBJ whole genome shotgun (WGS) entry which is preliminary data.</text>
</comment>
<dbReference type="CDD" id="cd06928">
    <property type="entry name" value="RNAP_alpha_NTD"/>
    <property type="match status" value="1"/>
</dbReference>
<dbReference type="GO" id="GO:0006351">
    <property type="term" value="P:DNA-templated transcription"/>
    <property type="evidence" value="ECO:0007669"/>
    <property type="project" value="UniProtKB-UniRule"/>
</dbReference>
<evidence type="ECO:0000313" key="14">
    <source>
        <dbReference type="Proteomes" id="UP000076983"/>
    </source>
</evidence>
<dbReference type="NCBIfam" id="NF003519">
    <property type="entry name" value="PRK05182.2-5"/>
    <property type="match status" value="1"/>
</dbReference>
<dbReference type="EMBL" id="LVLH01000052">
    <property type="protein sequence ID" value="OAB48644.1"/>
    <property type="molecule type" value="Genomic_DNA"/>
</dbReference>
<evidence type="ECO:0000256" key="9">
    <source>
        <dbReference type="ARBA" id="ARBA00033070"/>
    </source>
</evidence>
<dbReference type="InterPro" id="IPR036643">
    <property type="entry name" value="RNApol_insert_sf"/>
</dbReference>
<evidence type="ECO:0000313" key="13">
    <source>
        <dbReference type="EMBL" id="OAB48644.1"/>
    </source>
</evidence>
<dbReference type="SUPFAM" id="SSF47789">
    <property type="entry name" value="C-terminal domain of RNA polymerase alpha subunit"/>
    <property type="match status" value="1"/>
</dbReference>
<protein>
    <recommendedName>
        <fullName evidence="3 11">DNA-directed RNA polymerase subunit alpha</fullName>
        <shortName evidence="11">RNAP subunit alpha</shortName>
        <ecNumber evidence="2 11">2.7.7.6</ecNumber>
    </recommendedName>
    <alternativeName>
        <fullName evidence="9 11">RNA polymerase subunit alpha</fullName>
    </alternativeName>
    <alternativeName>
        <fullName evidence="8 11">Transcriptase subunit alpha</fullName>
    </alternativeName>
</protein>
<name>A0A168R6H1_9BACT</name>
<dbReference type="EC" id="2.7.7.6" evidence="2 11"/>
<dbReference type="GO" id="GO:0005737">
    <property type="term" value="C:cytoplasm"/>
    <property type="evidence" value="ECO:0007669"/>
    <property type="project" value="UniProtKB-ARBA"/>
</dbReference>
<keyword evidence="5 11" id="KW-0808">Transferase</keyword>
<evidence type="ECO:0000256" key="10">
    <source>
        <dbReference type="ARBA" id="ARBA00048552"/>
    </source>
</evidence>
<feature type="region of interest" description="Alpha N-terminal domain (alpha-NTD)" evidence="11">
    <location>
        <begin position="1"/>
        <end position="259"/>
    </location>
</feature>
<evidence type="ECO:0000256" key="6">
    <source>
        <dbReference type="ARBA" id="ARBA00022695"/>
    </source>
</evidence>
<dbReference type="GO" id="GO:0046983">
    <property type="term" value="F:protein dimerization activity"/>
    <property type="evidence" value="ECO:0007669"/>
    <property type="project" value="InterPro"/>
</dbReference>
<dbReference type="Proteomes" id="UP000076983">
    <property type="component" value="Unassembled WGS sequence"/>
</dbReference>
<dbReference type="GO" id="GO:0003899">
    <property type="term" value="F:DNA-directed RNA polymerase activity"/>
    <property type="evidence" value="ECO:0007669"/>
    <property type="project" value="UniProtKB-UniRule"/>
</dbReference>
<dbReference type="Gene3D" id="3.30.1360.10">
    <property type="entry name" value="RNA polymerase, RBP11-like subunit"/>
    <property type="match status" value="1"/>
</dbReference>
<dbReference type="SMART" id="SM00662">
    <property type="entry name" value="RPOLD"/>
    <property type="match status" value="1"/>
</dbReference>
<dbReference type="RefSeq" id="WP_027332588.1">
    <property type="nucleotide sequence ID" value="NZ_LVLH01000052.1"/>
</dbReference>
<feature type="domain" description="DNA-directed RNA polymerase RpoA/D/Rpb3-type" evidence="12">
    <location>
        <begin position="21"/>
        <end position="248"/>
    </location>
</feature>
<dbReference type="GO" id="GO:0000428">
    <property type="term" value="C:DNA-directed RNA polymerase complex"/>
    <property type="evidence" value="ECO:0007669"/>
    <property type="project" value="UniProtKB-KW"/>
</dbReference>
<evidence type="ECO:0000256" key="1">
    <source>
        <dbReference type="ARBA" id="ARBA00007123"/>
    </source>
</evidence>
<dbReference type="HAMAP" id="MF_00059">
    <property type="entry name" value="RNApol_bact_RpoA"/>
    <property type="match status" value="1"/>
</dbReference>
<dbReference type="Pfam" id="PF03118">
    <property type="entry name" value="RNA_pol_A_CTD"/>
    <property type="match status" value="1"/>
</dbReference>
<evidence type="ECO:0000256" key="2">
    <source>
        <dbReference type="ARBA" id="ARBA00012418"/>
    </source>
</evidence>
<comment type="domain">
    <text evidence="11">The N-terminal domain is essential for RNAP assembly and basal transcription, whereas the C-terminal domain is involved in interaction with transcriptional regulators and with upstream promoter elements.</text>
</comment>
<reference evidence="13 14" key="1">
    <citation type="submission" date="2016-03" db="EMBL/GenBank/DDBJ databases">
        <title>Genome sequence of Mycoplasma gallinarum strain Mgn_IPT.</title>
        <authorList>
            <person name="Yacoub E."/>
            <person name="Sirand-Pugnet P."/>
            <person name="Barre A."/>
            <person name="Maurier F."/>
            <person name="Blanchard A."/>
            <person name="Ben Abdelmoumen B.M."/>
        </authorList>
    </citation>
    <scope>NUCLEOTIDE SEQUENCE [LARGE SCALE GENOMIC DNA]</scope>
    <source>
        <strain evidence="13 14">Mgn_IPT</strain>
    </source>
</reference>
<keyword evidence="7 11" id="KW-0804">Transcription</keyword>
<dbReference type="InterPro" id="IPR036603">
    <property type="entry name" value="RBP11-like"/>
</dbReference>
<keyword evidence="14" id="KW-1185">Reference proteome</keyword>
<dbReference type="AlphaFoldDB" id="A0A168R6H1"/>
<evidence type="ECO:0000256" key="8">
    <source>
        <dbReference type="ARBA" id="ARBA00032524"/>
    </source>
</evidence>
<evidence type="ECO:0000256" key="5">
    <source>
        <dbReference type="ARBA" id="ARBA00022679"/>
    </source>
</evidence>
<keyword evidence="4 11" id="KW-0240">DNA-directed RNA polymerase</keyword>
<dbReference type="STRING" id="29557.MGALLINA_06100"/>
<comment type="subunit">
    <text evidence="11">Homodimer. The RNAP catalytic core consists of 2 alpha, 1 beta, 1 beta' and 1 omega subunit. When a sigma factor is associated with the core the holoenzyme is formed, which can initiate transcription.</text>
</comment>
<sequence length="335" mass="37661">MEKMTKLEYEQVQTPSEGINETIFTVKPLERGFGNTLGVALRRTLLSSITGLALFAVRIEGVDHEFQAIDGIKEDVVTLIMNLRKVKFQYDPTLVNDDDIIKVVLKSNDQEVVTSRNLEIVNSTIEILNKSQHIATINAKGKLYLEAYLRPGRGFISSEENKKLLNGNTALISQLNSDIKDGLFIATDSNFSPVEKVNYYVNELNTSSPKLEEQLKMHLITDGTIEPKSAIQQACEILVSHFKVIGNVDEMKLNVFQDEPEIEEKEEENDIDINSLGLSVRSLNALKKINKNTLAEVAMMTYEELEGTKNLGKKSLDEIVSRLKEYGYELSKGEE</sequence>
<proteinExistence type="inferred from homology"/>
<feature type="region of interest" description="Alpha C-terminal domain (alpha-CTD)" evidence="11">
    <location>
        <begin position="269"/>
        <end position="335"/>
    </location>
</feature>
<comment type="catalytic activity">
    <reaction evidence="10 11">
        <text>RNA(n) + a ribonucleoside 5'-triphosphate = RNA(n+1) + diphosphate</text>
        <dbReference type="Rhea" id="RHEA:21248"/>
        <dbReference type="Rhea" id="RHEA-COMP:14527"/>
        <dbReference type="Rhea" id="RHEA-COMP:17342"/>
        <dbReference type="ChEBI" id="CHEBI:33019"/>
        <dbReference type="ChEBI" id="CHEBI:61557"/>
        <dbReference type="ChEBI" id="CHEBI:140395"/>
        <dbReference type="EC" id="2.7.7.6"/>
    </reaction>
</comment>
<dbReference type="NCBIfam" id="TIGR02027">
    <property type="entry name" value="rpoA"/>
    <property type="match status" value="1"/>
</dbReference>
<organism evidence="13 14">
    <name type="scientific">Mycoplasmopsis gallinarum</name>
    <dbReference type="NCBI Taxonomy" id="29557"/>
    <lineage>
        <taxon>Bacteria</taxon>
        <taxon>Bacillati</taxon>
        <taxon>Mycoplasmatota</taxon>
        <taxon>Mycoplasmoidales</taxon>
        <taxon>Metamycoplasmataceae</taxon>
        <taxon>Mycoplasmopsis</taxon>
    </lineage>
</organism>
<dbReference type="Pfam" id="PF01000">
    <property type="entry name" value="RNA_pol_A_bac"/>
    <property type="match status" value="1"/>
</dbReference>
<dbReference type="InterPro" id="IPR011260">
    <property type="entry name" value="RNAP_asu_C"/>
</dbReference>
<dbReference type="InterPro" id="IPR011263">
    <property type="entry name" value="DNA-dir_RNA_pol_RpoA/D/Rpb3"/>
</dbReference>
<evidence type="ECO:0000259" key="12">
    <source>
        <dbReference type="SMART" id="SM00662"/>
    </source>
</evidence>
<evidence type="ECO:0000256" key="7">
    <source>
        <dbReference type="ARBA" id="ARBA00023163"/>
    </source>
</evidence>
<dbReference type="PATRIC" id="fig|29557.3.peg.625"/>
<dbReference type="SUPFAM" id="SSF55257">
    <property type="entry name" value="RBP11-like subunits of RNA polymerase"/>
    <property type="match status" value="1"/>
</dbReference>
<comment type="similarity">
    <text evidence="1 11">Belongs to the RNA polymerase alpha chain family.</text>
</comment>
<evidence type="ECO:0000256" key="4">
    <source>
        <dbReference type="ARBA" id="ARBA00022478"/>
    </source>
</evidence>
<dbReference type="Pfam" id="PF01193">
    <property type="entry name" value="RNA_pol_L"/>
    <property type="match status" value="1"/>
</dbReference>
<dbReference type="Gene3D" id="1.10.150.20">
    <property type="entry name" value="5' to 3' exonuclease, C-terminal subdomain"/>
    <property type="match status" value="1"/>
</dbReference>
<dbReference type="Gene3D" id="2.170.120.12">
    <property type="entry name" value="DNA-directed RNA polymerase, insert domain"/>
    <property type="match status" value="1"/>
</dbReference>